<comment type="similarity">
    <text evidence="2 8">Belongs to the methyltransferase superfamily. LCMT family.</text>
</comment>
<dbReference type="InterPro" id="IPR007213">
    <property type="entry name" value="Ppm1/Ppm2/Tcmp"/>
</dbReference>
<comment type="function">
    <text evidence="8">Methylates the carboxyl group of the C-terminal leucine residue of protein phosphatase 2A catalytic subunits to form alpha-leucine ester residues.</text>
</comment>
<dbReference type="PANTHER" id="PTHR13600:SF21">
    <property type="entry name" value="LEUCINE CARBOXYL METHYLTRANSFERASE 1"/>
    <property type="match status" value="1"/>
</dbReference>
<protein>
    <recommendedName>
        <fullName evidence="4 8">Leucine carboxyl methyltransferase 1</fullName>
        <ecNumber evidence="3 8">2.1.1.233</ecNumber>
    </recommendedName>
</protein>
<evidence type="ECO:0000313" key="10">
    <source>
        <dbReference type="EMBL" id="OSX61543.1"/>
    </source>
</evidence>
<evidence type="ECO:0000256" key="6">
    <source>
        <dbReference type="ARBA" id="ARBA00022679"/>
    </source>
</evidence>
<dbReference type="Gene3D" id="3.40.50.150">
    <property type="entry name" value="Vaccinia Virus protein VP39"/>
    <property type="match status" value="1"/>
</dbReference>
<dbReference type="RefSeq" id="XP_024338337.1">
    <property type="nucleotide sequence ID" value="XM_024480900.1"/>
</dbReference>
<keyword evidence="11" id="KW-1185">Reference proteome</keyword>
<evidence type="ECO:0000256" key="3">
    <source>
        <dbReference type="ARBA" id="ARBA00012834"/>
    </source>
</evidence>
<feature type="binding site" evidence="9">
    <location>
        <position position="198"/>
    </location>
    <ligand>
        <name>S-adenosyl-L-methionine</name>
        <dbReference type="ChEBI" id="CHEBI:59789"/>
    </ligand>
</feature>
<dbReference type="STRING" id="670580.A0A1X6MZC7"/>
<feature type="binding site" evidence="9">
    <location>
        <begin position="171"/>
        <end position="172"/>
    </location>
    <ligand>
        <name>S-adenosyl-L-methionine</name>
        <dbReference type="ChEBI" id="CHEBI:59789"/>
    </ligand>
</feature>
<evidence type="ECO:0000313" key="11">
    <source>
        <dbReference type="Proteomes" id="UP000194127"/>
    </source>
</evidence>
<proteinExistence type="inferred from homology"/>
<dbReference type="PANTHER" id="PTHR13600">
    <property type="entry name" value="LEUCINE CARBOXYL METHYLTRANSFERASE"/>
    <property type="match status" value="1"/>
</dbReference>
<evidence type="ECO:0000256" key="9">
    <source>
        <dbReference type="PIRSR" id="PIRSR016305-1"/>
    </source>
</evidence>
<keyword evidence="6 8" id="KW-0808">Transferase</keyword>
<dbReference type="SUPFAM" id="SSF53335">
    <property type="entry name" value="S-adenosyl-L-methionine-dependent methyltransferases"/>
    <property type="match status" value="1"/>
</dbReference>
<evidence type="ECO:0000256" key="2">
    <source>
        <dbReference type="ARBA" id="ARBA00010703"/>
    </source>
</evidence>
<feature type="binding site" evidence="9">
    <location>
        <position position="97"/>
    </location>
    <ligand>
        <name>S-adenosyl-L-methionine</name>
        <dbReference type="ChEBI" id="CHEBI:59789"/>
    </ligand>
</feature>
<dbReference type="EC" id="2.1.1.233" evidence="3 8"/>
<dbReference type="GO" id="GO:0032259">
    <property type="term" value="P:methylation"/>
    <property type="evidence" value="ECO:0007669"/>
    <property type="project" value="UniProtKB-KW"/>
</dbReference>
<evidence type="ECO:0000256" key="5">
    <source>
        <dbReference type="ARBA" id="ARBA00022603"/>
    </source>
</evidence>
<dbReference type="GO" id="GO:0018423">
    <property type="term" value="F:protein C-terminal leucine carboxyl O-methyltransferase activity"/>
    <property type="evidence" value="ECO:0007669"/>
    <property type="project" value="UniProtKB-EC"/>
</dbReference>
<keyword evidence="7 8" id="KW-0949">S-adenosyl-L-methionine</keyword>
<sequence length="356" mass="39138">MLPPPRHTEIRAPPDGDAAIRATDSDAALARLSAVQKQYLADPFIRHFVPRAHLQPPRPPLINVGTYVRAEGIDKLVDQWLSLAEQEGTDCQIVSLGAGSDTRFWRISSGPRKASLKAYVELDFPEVTMKKAMAIRKSKDLSAVLGSPDEVRLASGGMALHAPTYHLIPADLRKPPSEIFPPLAGLLSPSHPTLLLFECVLVYMSSAASAAVIQWFVDYFSTPSSSDGGCGVLGGIVYEMFGLEDSFGRVMKANLQARNVSLPGAEPYQTAQSLPSRFLQHGFTMSNALTLRDIRRAYVDPAEQERISHLEMLDEIEELELVLAHYAITWGVKLPRESAALQAKWADWGLRPVRTT</sequence>
<evidence type="ECO:0000256" key="4">
    <source>
        <dbReference type="ARBA" id="ARBA00017497"/>
    </source>
</evidence>
<dbReference type="EMBL" id="KZ110598">
    <property type="protein sequence ID" value="OSX61543.1"/>
    <property type="molecule type" value="Genomic_DNA"/>
</dbReference>
<dbReference type="InterPro" id="IPR016651">
    <property type="entry name" value="LCMT1"/>
</dbReference>
<keyword evidence="5 8" id="KW-0489">Methyltransferase</keyword>
<evidence type="ECO:0000256" key="8">
    <source>
        <dbReference type="PIRNR" id="PIRNR016305"/>
    </source>
</evidence>
<comment type="catalytic activity">
    <reaction evidence="1 8">
        <text>[phosphatase 2A protein]-C-terminal L-leucine + S-adenosyl-L-methionine = [phosphatase 2A protein]-C-terminal L-leucine methyl ester + S-adenosyl-L-homocysteine</text>
        <dbReference type="Rhea" id="RHEA:48544"/>
        <dbReference type="Rhea" id="RHEA-COMP:12134"/>
        <dbReference type="Rhea" id="RHEA-COMP:12135"/>
        <dbReference type="ChEBI" id="CHEBI:57856"/>
        <dbReference type="ChEBI" id="CHEBI:59789"/>
        <dbReference type="ChEBI" id="CHEBI:90516"/>
        <dbReference type="ChEBI" id="CHEBI:90517"/>
        <dbReference type="EC" id="2.1.1.233"/>
    </reaction>
</comment>
<accession>A0A1X6MZC7</accession>
<organism evidence="10 11">
    <name type="scientific">Postia placenta MAD-698-R-SB12</name>
    <dbReference type="NCBI Taxonomy" id="670580"/>
    <lineage>
        <taxon>Eukaryota</taxon>
        <taxon>Fungi</taxon>
        <taxon>Dikarya</taxon>
        <taxon>Basidiomycota</taxon>
        <taxon>Agaricomycotina</taxon>
        <taxon>Agaricomycetes</taxon>
        <taxon>Polyporales</taxon>
        <taxon>Adustoporiaceae</taxon>
        <taxon>Rhodonia</taxon>
    </lineage>
</organism>
<reference evidence="10 11" key="1">
    <citation type="submission" date="2017-04" db="EMBL/GenBank/DDBJ databases">
        <title>Genome Sequence of the Model Brown-Rot Fungus Postia placenta SB12.</title>
        <authorList>
            <consortium name="DOE Joint Genome Institute"/>
            <person name="Gaskell J."/>
            <person name="Kersten P."/>
            <person name="Larrondo L.F."/>
            <person name="Canessa P."/>
            <person name="Martinez D."/>
            <person name="Hibbett D."/>
            <person name="Schmoll M."/>
            <person name="Kubicek C.P."/>
            <person name="Martinez A.T."/>
            <person name="Yadav J."/>
            <person name="Master E."/>
            <person name="Magnuson J.K."/>
            <person name="James T."/>
            <person name="Yaver D."/>
            <person name="Berka R."/>
            <person name="Labutti K."/>
            <person name="Lipzen A."/>
            <person name="Aerts A."/>
            <person name="Barry K."/>
            <person name="Henrissat B."/>
            <person name="Blanchette R."/>
            <person name="Grigoriev I."/>
            <person name="Cullen D."/>
        </authorList>
    </citation>
    <scope>NUCLEOTIDE SEQUENCE [LARGE SCALE GENOMIC DNA]</scope>
    <source>
        <strain evidence="10 11">MAD-698-R-SB12</strain>
    </source>
</reference>
<name>A0A1X6MZC7_9APHY</name>
<gene>
    <name evidence="10" type="ORF">POSPLADRAFT_1057320</name>
</gene>
<dbReference type="GeneID" id="36325850"/>
<evidence type="ECO:0000256" key="7">
    <source>
        <dbReference type="ARBA" id="ARBA00022691"/>
    </source>
</evidence>
<dbReference type="OrthoDB" id="203237at2759"/>
<dbReference type="PIRSF" id="PIRSF016305">
    <property type="entry name" value="LCM_mtfrase"/>
    <property type="match status" value="1"/>
</dbReference>
<dbReference type="InterPro" id="IPR029063">
    <property type="entry name" value="SAM-dependent_MTases_sf"/>
</dbReference>
<dbReference type="Proteomes" id="UP000194127">
    <property type="component" value="Unassembled WGS sequence"/>
</dbReference>
<dbReference type="Pfam" id="PF04072">
    <property type="entry name" value="LCM"/>
    <property type="match status" value="1"/>
</dbReference>
<evidence type="ECO:0000256" key="1">
    <source>
        <dbReference type="ARBA" id="ARBA00000724"/>
    </source>
</evidence>
<feature type="binding site" evidence="9">
    <location>
        <position position="69"/>
    </location>
    <ligand>
        <name>S-adenosyl-L-methionine</name>
        <dbReference type="ChEBI" id="CHEBI:59789"/>
    </ligand>
</feature>
<dbReference type="AlphaFoldDB" id="A0A1X6MZC7"/>